<dbReference type="Proteomes" id="UP001159363">
    <property type="component" value="Chromosome 4"/>
</dbReference>
<proteinExistence type="predicted"/>
<accession>A0ABQ9HDF5</accession>
<organism evidence="1 2">
    <name type="scientific">Dryococelus australis</name>
    <dbReference type="NCBI Taxonomy" id="614101"/>
    <lineage>
        <taxon>Eukaryota</taxon>
        <taxon>Metazoa</taxon>
        <taxon>Ecdysozoa</taxon>
        <taxon>Arthropoda</taxon>
        <taxon>Hexapoda</taxon>
        <taxon>Insecta</taxon>
        <taxon>Pterygota</taxon>
        <taxon>Neoptera</taxon>
        <taxon>Polyneoptera</taxon>
        <taxon>Phasmatodea</taxon>
        <taxon>Verophasmatodea</taxon>
        <taxon>Anareolatae</taxon>
        <taxon>Phasmatidae</taxon>
        <taxon>Eurycanthinae</taxon>
        <taxon>Dryococelus</taxon>
    </lineage>
</organism>
<keyword evidence="2" id="KW-1185">Reference proteome</keyword>
<protein>
    <submittedName>
        <fullName evidence="1">Uncharacterized protein</fullName>
    </submittedName>
</protein>
<dbReference type="EMBL" id="JARBHB010000005">
    <property type="protein sequence ID" value="KAJ8882362.1"/>
    <property type="molecule type" value="Genomic_DNA"/>
</dbReference>
<sequence length="163" mass="18415">MPDGYLLQRLCGMAKPSSFALTEFPDRPMTHLALKAFRRHIWYFTDELVGLVMFDEDFDVEINSRMQKNLLLLAKAKVFQRLDEKLSVTTSIIDSRATEKTANIFDTFLGQRQENGSRELLSQGTQTVVRGYNFKQAAPGESCASEGINDCAESAIALIQHYN</sequence>
<reference evidence="1 2" key="1">
    <citation type="submission" date="2023-02" db="EMBL/GenBank/DDBJ databases">
        <title>LHISI_Scaffold_Assembly.</title>
        <authorList>
            <person name="Stuart O.P."/>
            <person name="Cleave R."/>
            <person name="Magrath M.J.L."/>
            <person name="Mikheyev A.S."/>
        </authorList>
    </citation>
    <scope>NUCLEOTIDE SEQUENCE [LARGE SCALE GENOMIC DNA]</scope>
    <source>
        <strain evidence="1">Daus_M_001</strain>
        <tissue evidence="1">Leg muscle</tissue>
    </source>
</reference>
<evidence type="ECO:0000313" key="2">
    <source>
        <dbReference type="Proteomes" id="UP001159363"/>
    </source>
</evidence>
<gene>
    <name evidence="1" type="ORF">PR048_014166</name>
</gene>
<name>A0ABQ9HDF5_9NEOP</name>
<evidence type="ECO:0000313" key="1">
    <source>
        <dbReference type="EMBL" id="KAJ8882362.1"/>
    </source>
</evidence>
<comment type="caution">
    <text evidence="1">The sequence shown here is derived from an EMBL/GenBank/DDBJ whole genome shotgun (WGS) entry which is preliminary data.</text>
</comment>